<dbReference type="AlphaFoldDB" id="A0A645EZC5"/>
<gene>
    <name evidence="1" type="ORF">SDC9_154678</name>
</gene>
<dbReference type="EMBL" id="VSSQ01053383">
    <property type="protein sequence ID" value="MPN07408.1"/>
    <property type="molecule type" value="Genomic_DNA"/>
</dbReference>
<name>A0A645EZC5_9ZZZZ</name>
<comment type="caution">
    <text evidence="1">The sequence shown here is derived from an EMBL/GenBank/DDBJ whole genome shotgun (WGS) entry which is preliminary data.</text>
</comment>
<accession>A0A645EZC5</accession>
<proteinExistence type="predicted"/>
<reference evidence="1" key="1">
    <citation type="submission" date="2019-08" db="EMBL/GenBank/DDBJ databases">
        <authorList>
            <person name="Kucharzyk K."/>
            <person name="Murdoch R.W."/>
            <person name="Higgins S."/>
            <person name="Loffler F."/>
        </authorList>
    </citation>
    <scope>NUCLEOTIDE SEQUENCE</scope>
</reference>
<evidence type="ECO:0000313" key="1">
    <source>
        <dbReference type="EMBL" id="MPN07408.1"/>
    </source>
</evidence>
<protein>
    <submittedName>
        <fullName evidence="1">Uncharacterized protein</fullName>
    </submittedName>
</protein>
<organism evidence="1">
    <name type="scientific">bioreactor metagenome</name>
    <dbReference type="NCBI Taxonomy" id="1076179"/>
    <lineage>
        <taxon>unclassified sequences</taxon>
        <taxon>metagenomes</taxon>
        <taxon>ecological metagenomes</taxon>
    </lineage>
</organism>
<sequence>MYGLSCLPVVDQGALDHALVLGRWIGVEQSDSILPEQGNTVGGTTTQVIEQALKVVEIQRGEQADLPRLTD</sequence>